<evidence type="ECO:0000256" key="4">
    <source>
        <dbReference type="ARBA" id="ARBA00023136"/>
    </source>
</evidence>
<evidence type="ECO:0008006" key="9">
    <source>
        <dbReference type="Google" id="ProtNLM"/>
    </source>
</evidence>
<dbReference type="EMBL" id="NOII01000001">
    <property type="protein sequence ID" value="OYD59243.1"/>
    <property type="molecule type" value="Genomic_DNA"/>
</dbReference>
<evidence type="ECO:0000256" key="1">
    <source>
        <dbReference type="ARBA" id="ARBA00004141"/>
    </source>
</evidence>
<accession>A0A235FE44</accession>
<dbReference type="InterPro" id="IPR006480">
    <property type="entry name" value="Phage_holin_4_1"/>
</dbReference>
<dbReference type="GO" id="GO:0016020">
    <property type="term" value="C:membrane"/>
    <property type="evidence" value="ECO:0007669"/>
    <property type="project" value="UniProtKB-SubCell"/>
</dbReference>
<dbReference type="Proteomes" id="UP000215059">
    <property type="component" value="Unassembled WGS sequence"/>
</dbReference>
<feature type="transmembrane region" description="Helical" evidence="6">
    <location>
        <begin position="34"/>
        <end position="54"/>
    </location>
</feature>
<keyword evidence="2 6" id="KW-0812">Transmembrane</keyword>
<reference evidence="7 8" key="1">
    <citation type="submission" date="2017-07" db="EMBL/GenBank/DDBJ databases">
        <title>Fictibacillus sp. nov. GDSW-R2A3 Genome sequencing and assembly.</title>
        <authorList>
            <person name="Mayilraj S."/>
        </authorList>
    </citation>
    <scope>NUCLEOTIDE SEQUENCE [LARGE SCALE GENOMIC DNA]</scope>
    <source>
        <strain evidence="7 8">GDSW-R2A3</strain>
    </source>
</reference>
<name>A0A235FE44_9BACL</name>
<evidence type="ECO:0000256" key="3">
    <source>
        <dbReference type="ARBA" id="ARBA00022989"/>
    </source>
</evidence>
<sequence>MFNLFAINVLNPVNSTALFFQIYTVKGGEKVQKILVFIYYGTSISVGTAVTFFYENLTPLGQALLLIIFIDYLTGISAAFYEGKLSSKEGFKGILTKMIIIMIAAMAHFLGKLMNMPHLEDMVILFYLSNELLSIIENAGRMKVPIPNVIRNAVVILKNRGSEKS</sequence>
<keyword evidence="4 6" id="KW-0472">Membrane</keyword>
<comment type="subcellular location">
    <subcellularLocation>
        <location evidence="1">Membrane</location>
        <topology evidence="1">Multi-pass membrane protein</topology>
    </subcellularLocation>
</comment>
<evidence type="ECO:0000256" key="5">
    <source>
        <dbReference type="ARBA" id="ARBA00023600"/>
    </source>
</evidence>
<keyword evidence="3 6" id="KW-1133">Transmembrane helix</keyword>
<dbReference type="Pfam" id="PF05105">
    <property type="entry name" value="Phage_holin_4_1"/>
    <property type="match status" value="1"/>
</dbReference>
<comment type="caution">
    <text evidence="7">The sequence shown here is derived from an EMBL/GenBank/DDBJ whole genome shotgun (WGS) entry which is preliminary data.</text>
</comment>
<protein>
    <recommendedName>
        <fullName evidence="9">Holin</fullName>
    </recommendedName>
</protein>
<dbReference type="AlphaFoldDB" id="A0A235FE44"/>
<organism evidence="7 8">
    <name type="scientific">Fictibacillus aquaticus</name>
    <dbReference type="NCBI Taxonomy" id="2021314"/>
    <lineage>
        <taxon>Bacteria</taxon>
        <taxon>Bacillati</taxon>
        <taxon>Bacillota</taxon>
        <taxon>Bacilli</taxon>
        <taxon>Bacillales</taxon>
        <taxon>Fictibacillaceae</taxon>
        <taxon>Fictibacillus</taxon>
    </lineage>
</organism>
<evidence type="ECO:0000313" key="7">
    <source>
        <dbReference type="EMBL" id="OYD59243.1"/>
    </source>
</evidence>
<evidence type="ECO:0000256" key="6">
    <source>
        <dbReference type="SAM" id="Phobius"/>
    </source>
</evidence>
<dbReference type="NCBIfam" id="TIGR01593">
    <property type="entry name" value="holin_tox_secr"/>
    <property type="match status" value="1"/>
</dbReference>
<evidence type="ECO:0000256" key="2">
    <source>
        <dbReference type="ARBA" id="ARBA00022692"/>
    </source>
</evidence>
<evidence type="ECO:0000313" key="8">
    <source>
        <dbReference type="Proteomes" id="UP000215059"/>
    </source>
</evidence>
<comment type="similarity">
    <text evidence="5">Belongs to the bacteriophage holin family. Cp-1 holin subfamily.</text>
</comment>
<feature type="transmembrane region" description="Helical" evidence="6">
    <location>
        <begin position="60"/>
        <end position="81"/>
    </location>
</feature>
<proteinExistence type="inferred from homology"/>
<dbReference type="OrthoDB" id="88184at2"/>
<feature type="transmembrane region" description="Helical" evidence="6">
    <location>
        <begin position="93"/>
        <end position="111"/>
    </location>
</feature>
<gene>
    <name evidence="7" type="ORF">CGZ90_04920</name>
</gene>
<keyword evidence="8" id="KW-1185">Reference proteome</keyword>